<reference evidence="1 2" key="1">
    <citation type="submission" date="2016-06" db="EMBL/GenBank/DDBJ databases">
        <authorList>
            <person name="Kjaerup R.B."/>
            <person name="Dalgaard T.S."/>
            <person name="Juul-Madsen H.R."/>
        </authorList>
    </citation>
    <scope>NUCLEOTIDE SEQUENCE [LARGE SCALE GENOMIC DNA]</scope>
    <source>
        <strain evidence="1 2">1S159</strain>
    </source>
</reference>
<dbReference type="RefSeq" id="WP_023604326.1">
    <property type="nucleotide sequence ID" value="NZ_CAWMPN010000015.1"/>
</dbReference>
<sequence length="439" mass="50654">MNQYRYLVEDVKTFLSDADKAEAHAIIQQSQEALNDFSAAKRQFLQNKATLAAETMSFYIKQQYRFHQQGYPSLEINYLVLLERQLAAFLDVFVALYRVHPAFLYSIHDEFPDVLAWLCLNEVFALEDKKITMIGLSIVDDIDHTLTMGLLLRSNADGLDKIMARLVEGKSKNSELYVRCLILRQRVSVSLVKHWIAMSFLSESYLHSQLALLNVGSSIEWLDESHSYDAILFEQLVLKEDRATWFRQQYSPDSLPSDDVATYAKLLNLKEFNGFDVEHSHAPIHFMLSGDSSLTPDVVSYMSDLDDAERTVWCEALWGVYGKDLPLIPSQIGIDIDWDYALSVLSQWVNDKEHQRSSVLRFGESLSFDSSIKALQSAEINATFRLWLWRELCVLSRVHFHWHPQLSVQQQSRLLHNISHIDLVRERFNLRGKHAALGY</sequence>
<comment type="caution">
    <text evidence="1">The sequence shown here is derived from an EMBL/GenBank/DDBJ whole genome shotgun (WGS) entry which is preliminary data.</text>
</comment>
<dbReference type="EMBL" id="MAJU01000015">
    <property type="protein sequence ID" value="OCH19507.1"/>
    <property type="molecule type" value="Genomic_DNA"/>
</dbReference>
<name>A0A1B9NWC1_ALILO</name>
<dbReference type="OrthoDB" id="5811309at2"/>
<dbReference type="STRING" id="688.A6E04_15880"/>
<proteinExistence type="predicted"/>
<protein>
    <submittedName>
        <fullName evidence="1">Uncharacterized protein</fullName>
    </submittedName>
</protein>
<evidence type="ECO:0000313" key="1">
    <source>
        <dbReference type="EMBL" id="OCH19507.1"/>
    </source>
</evidence>
<dbReference type="Proteomes" id="UP000093523">
    <property type="component" value="Unassembled WGS sequence"/>
</dbReference>
<accession>A0A1B9NWC1</accession>
<evidence type="ECO:0000313" key="2">
    <source>
        <dbReference type="Proteomes" id="UP000093523"/>
    </source>
</evidence>
<organism evidence="1 2">
    <name type="scientific">Aliivibrio logei</name>
    <name type="common">Vibrio logei</name>
    <dbReference type="NCBI Taxonomy" id="688"/>
    <lineage>
        <taxon>Bacteria</taxon>
        <taxon>Pseudomonadati</taxon>
        <taxon>Pseudomonadota</taxon>
        <taxon>Gammaproteobacteria</taxon>
        <taxon>Vibrionales</taxon>
        <taxon>Vibrionaceae</taxon>
        <taxon>Aliivibrio</taxon>
    </lineage>
</organism>
<dbReference type="AlphaFoldDB" id="A0A1B9NWC1"/>
<gene>
    <name evidence="1" type="ORF">A6E04_15880</name>
</gene>